<reference evidence="2" key="2">
    <citation type="journal article" date="2015" name="J. Proteomics">
        <title>Sexual differences in the sialomes of the zebra tick, Rhipicephalus pulchellus.</title>
        <authorList>
            <person name="Tan A.W."/>
            <person name="Francischetti I.M."/>
            <person name="Slovak M."/>
            <person name="Kini R.M."/>
            <person name="Ribeiro J.M."/>
        </authorList>
    </citation>
    <scope>NUCLEOTIDE SEQUENCE</scope>
    <source>
        <tissue evidence="2">Salivary gland</tissue>
    </source>
</reference>
<keyword evidence="1" id="KW-0472">Membrane</keyword>
<feature type="transmembrane region" description="Helical" evidence="1">
    <location>
        <begin position="168"/>
        <end position="188"/>
    </location>
</feature>
<dbReference type="AlphaFoldDB" id="L7MLX1"/>
<name>L7MLX1_RHIPC</name>
<feature type="transmembrane region" description="Helical" evidence="1">
    <location>
        <begin position="132"/>
        <end position="148"/>
    </location>
</feature>
<sequence length="189" mass="21466">MILSLLFPTTFFLSFFIFFYISFSPPFPLPNHHITPLHPNFCFAALVMLYCARLCYRLPSHLVLSLLLILKSVVFFLLLSSFLPSLFILDSLLSSLLLPLTSPPLTFASLSHHLLSMLSLLSLAIDQNKTRLALVMLWFTISHPPFPTPHPNISPPRPHFPFPPTCYTMLNMAMTCYALTLLLSFLLIL</sequence>
<keyword evidence="1" id="KW-1133">Transmembrane helix</keyword>
<proteinExistence type="evidence at transcript level"/>
<protein>
    <submittedName>
        <fullName evidence="2">Uncharacterized protein</fullName>
    </submittedName>
</protein>
<feature type="non-terminal residue" evidence="2">
    <location>
        <position position="189"/>
    </location>
</feature>
<accession>L7MLX1</accession>
<feature type="transmembrane region" description="Helical" evidence="1">
    <location>
        <begin position="5"/>
        <end position="25"/>
    </location>
</feature>
<feature type="transmembrane region" description="Helical" evidence="1">
    <location>
        <begin position="63"/>
        <end position="87"/>
    </location>
</feature>
<keyword evidence="1" id="KW-0812">Transmembrane</keyword>
<evidence type="ECO:0000313" key="2">
    <source>
        <dbReference type="EMBL" id="JAA64862.1"/>
    </source>
</evidence>
<dbReference type="EMBL" id="GACK01000172">
    <property type="protein sequence ID" value="JAA64862.1"/>
    <property type="molecule type" value="mRNA"/>
</dbReference>
<feature type="transmembrane region" description="Helical" evidence="1">
    <location>
        <begin position="107"/>
        <end position="125"/>
    </location>
</feature>
<organism evidence="2">
    <name type="scientific">Rhipicephalus pulchellus</name>
    <name type="common">Yellow backed tick</name>
    <name type="synonym">Dermacentor pulchellus</name>
    <dbReference type="NCBI Taxonomy" id="72859"/>
    <lineage>
        <taxon>Eukaryota</taxon>
        <taxon>Metazoa</taxon>
        <taxon>Ecdysozoa</taxon>
        <taxon>Arthropoda</taxon>
        <taxon>Chelicerata</taxon>
        <taxon>Arachnida</taxon>
        <taxon>Acari</taxon>
        <taxon>Parasitiformes</taxon>
        <taxon>Ixodida</taxon>
        <taxon>Ixodoidea</taxon>
        <taxon>Ixodidae</taxon>
        <taxon>Rhipicephalinae</taxon>
        <taxon>Rhipicephalus</taxon>
        <taxon>Rhipicephalus</taxon>
    </lineage>
</organism>
<evidence type="ECO:0000256" key="1">
    <source>
        <dbReference type="SAM" id="Phobius"/>
    </source>
</evidence>
<reference evidence="2" key="1">
    <citation type="submission" date="2012-11" db="EMBL/GenBank/DDBJ databases">
        <authorList>
            <person name="Lucero-Rivera Y.E."/>
            <person name="Tovar-Ramirez D."/>
        </authorList>
    </citation>
    <scope>NUCLEOTIDE SEQUENCE</scope>
    <source>
        <tissue evidence="2">Salivary gland</tissue>
    </source>
</reference>
<feature type="transmembrane region" description="Helical" evidence="1">
    <location>
        <begin position="37"/>
        <end position="56"/>
    </location>
</feature>